<sequence>MNHGIGWDTEDTSDPSFISGDKNLGDWTAFVASSRTLSAYKCVVQRMQSLNLDPATVNDIRESLADDEQTRIEDKETGSETEAGGETERGEPVACERSLPQQGSHQEVGAAEASAGHRW</sequence>
<evidence type="ECO:0000313" key="3">
    <source>
        <dbReference type="Proteomes" id="UP001469553"/>
    </source>
</evidence>
<evidence type="ECO:0000256" key="1">
    <source>
        <dbReference type="SAM" id="MobiDB-lite"/>
    </source>
</evidence>
<protein>
    <submittedName>
        <fullName evidence="2">Uncharacterized protein</fullName>
    </submittedName>
</protein>
<accession>A0ABV0Y7F0</accession>
<dbReference type="Proteomes" id="UP001469553">
    <property type="component" value="Unassembled WGS sequence"/>
</dbReference>
<name>A0ABV0Y7F0_9TELE</name>
<proteinExistence type="predicted"/>
<keyword evidence="3" id="KW-1185">Reference proteome</keyword>
<evidence type="ECO:0000313" key="2">
    <source>
        <dbReference type="EMBL" id="MEQ2289686.1"/>
    </source>
</evidence>
<reference evidence="2 3" key="1">
    <citation type="submission" date="2021-06" db="EMBL/GenBank/DDBJ databases">
        <authorList>
            <person name="Palmer J.M."/>
        </authorList>
    </citation>
    <scope>NUCLEOTIDE SEQUENCE [LARGE SCALE GENOMIC DNA]</scope>
    <source>
        <strain evidence="2 3">AS_MEX2019</strain>
        <tissue evidence="2">Muscle</tissue>
    </source>
</reference>
<organism evidence="2 3">
    <name type="scientific">Ameca splendens</name>
    <dbReference type="NCBI Taxonomy" id="208324"/>
    <lineage>
        <taxon>Eukaryota</taxon>
        <taxon>Metazoa</taxon>
        <taxon>Chordata</taxon>
        <taxon>Craniata</taxon>
        <taxon>Vertebrata</taxon>
        <taxon>Euteleostomi</taxon>
        <taxon>Actinopterygii</taxon>
        <taxon>Neopterygii</taxon>
        <taxon>Teleostei</taxon>
        <taxon>Neoteleostei</taxon>
        <taxon>Acanthomorphata</taxon>
        <taxon>Ovalentaria</taxon>
        <taxon>Atherinomorphae</taxon>
        <taxon>Cyprinodontiformes</taxon>
        <taxon>Goodeidae</taxon>
        <taxon>Ameca</taxon>
    </lineage>
</organism>
<feature type="compositionally biased region" description="Basic and acidic residues" evidence="1">
    <location>
        <begin position="62"/>
        <end position="78"/>
    </location>
</feature>
<feature type="non-terminal residue" evidence="2">
    <location>
        <position position="119"/>
    </location>
</feature>
<gene>
    <name evidence="2" type="ORF">AMECASPLE_035807</name>
</gene>
<feature type="region of interest" description="Disordered" evidence="1">
    <location>
        <begin position="1"/>
        <end position="22"/>
    </location>
</feature>
<dbReference type="EMBL" id="JAHRIP010024257">
    <property type="protein sequence ID" value="MEQ2289686.1"/>
    <property type="molecule type" value="Genomic_DNA"/>
</dbReference>
<comment type="caution">
    <text evidence="2">The sequence shown here is derived from an EMBL/GenBank/DDBJ whole genome shotgun (WGS) entry which is preliminary data.</text>
</comment>
<feature type="region of interest" description="Disordered" evidence="1">
    <location>
        <begin position="62"/>
        <end position="119"/>
    </location>
</feature>